<dbReference type="STRING" id="1314776.A0A165WK86"/>
<proteinExistence type="inferred from homology"/>
<dbReference type="Gene3D" id="3.20.20.140">
    <property type="entry name" value="Metal-dependent hydrolases"/>
    <property type="match status" value="1"/>
</dbReference>
<accession>A0A165WK86</accession>
<comment type="similarity">
    <text evidence="1">Belongs to the metallo-dependent hydrolases superfamily. Adenosine and AMP deaminases family.</text>
</comment>
<dbReference type="EMBL" id="KV428699">
    <property type="protein sequence ID" value="KZT31256.1"/>
    <property type="molecule type" value="Genomic_DNA"/>
</dbReference>
<dbReference type="GO" id="GO:0003876">
    <property type="term" value="F:AMP deaminase activity"/>
    <property type="evidence" value="ECO:0007669"/>
    <property type="project" value="InterPro"/>
</dbReference>
<organism evidence="2 3">
    <name type="scientific">Sistotremastrum suecicum HHB10207 ss-3</name>
    <dbReference type="NCBI Taxonomy" id="1314776"/>
    <lineage>
        <taxon>Eukaryota</taxon>
        <taxon>Fungi</taxon>
        <taxon>Dikarya</taxon>
        <taxon>Basidiomycota</taxon>
        <taxon>Agaricomycotina</taxon>
        <taxon>Agaricomycetes</taxon>
        <taxon>Sistotremastrales</taxon>
        <taxon>Sistotremastraceae</taxon>
        <taxon>Sistotremastrum</taxon>
    </lineage>
</organism>
<protein>
    <submittedName>
        <fullName evidence="2">Uncharacterized protein</fullName>
    </submittedName>
</protein>
<keyword evidence="3" id="KW-1185">Reference proteome</keyword>
<dbReference type="Pfam" id="PF19326">
    <property type="entry name" value="AMP_deaminase"/>
    <property type="match status" value="1"/>
</dbReference>
<reference evidence="2 3" key="1">
    <citation type="journal article" date="2016" name="Mol. Biol. Evol.">
        <title>Comparative Genomics of Early-Diverging Mushroom-Forming Fungi Provides Insights into the Origins of Lignocellulose Decay Capabilities.</title>
        <authorList>
            <person name="Nagy L.G."/>
            <person name="Riley R."/>
            <person name="Tritt A."/>
            <person name="Adam C."/>
            <person name="Daum C."/>
            <person name="Floudas D."/>
            <person name="Sun H."/>
            <person name="Yadav J.S."/>
            <person name="Pangilinan J."/>
            <person name="Larsson K.H."/>
            <person name="Matsuura K."/>
            <person name="Barry K."/>
            <person name="Labutti K."/>
            <person name="Kuo R."/>
            <person name="Ohm R.A."/>
            <person name="Bhattacharya S.S."/>
            <person name="Shirouzu T."/>
            <person name="Yoshinaga Y."/>
            <person name="Martin F.M."/>
            <person name="Grigoriev I.V."/>
            <person name="Hibbett D.S."/>
        </authorList>
    </citation>
    <scope>NUCLEOTIDE SEQUENCE [LARGE SCALE GENOMIC DNA]</scope>
    <source>
        <strain evidence="2 3">HHB10207 ss-3</strain>
    </source>
</reference>
<evidence type="ECO:0000256" key="1">
    <source>
        <dbReference type="ARBA" id="ARBA00006676"/>
    </source>
</evidence>
<dbReference type="GO" id="GO:0032264">
    <property type="term" value="P:IMP salvage"/>
    <property type="evidence" value="ECO:0007669"/>
    <property type="project" value="InterPro"/>
</dbReference>
<dbReference type="OrthoDB" id="1723809at2759"/>
<sequence>MANMKRVPHRDFYNVRKVDTHVHYSSRTNQKHLLRFIKSKMKKNPDLRFLIPPPLPTFTRP</sequence>
<dbReference type="PANTHER" id="PTHR11359:SF0">
    <property type="entry name" value="AMP DEAMINASE"/>
    <property type="match status" value="1"/>
</dbReference>
<dbReference type="AlphaFoldDB" id="A0A165WK86"/>
<dbReference type="GO" id="GO:0005829">
    <property type="term" value="C:cytosol"/>
    <property type="evidence" value="ECO:0007669"/>
    <property type="project" value="TreeGrafter"/>
</dbReference>
<dbReference type="InterPro" id="IPR006329">
    <property type="entry name" value="AMPD"/>
</dbReference>
<dbReference type="SUPFAM" id="SSF51556">
    <property type="entry name" value="Metallo-dependent hydrolases"/>
    <property type="match status" value="1"/>
</dbReference>
<evidence type="ECO:0000313" key="3">
    <source>
        <dbReference type="Proteomes" id="UP000076798"/>
    </source>
</evidence>
<dbReference type="PANTHER" id="PTHR11359">
    <property type="entry name" value="AMP DEAMINASE"/>
    <property type="match status" value="1"/>
</dbReference>
<dbReference type="Proteomes" id="UP000076798">
    <property type="component" value="Unassembled WGS sequence"/>
</dbReference>
<dbReference type="GO" id="GO:0046033">
    <property type="term" value="P:AMP metabolic process"/>
    <property type="evidence" value="ECO:0007669"/>
    <property type="project" value="TreeGrafter"/>
</dbReference>
<name>A0A165WK86_9AGAM</name>
<dbReference type="InterPro" id="IPR032466">
    <property type="entry name" value="Metal_Hydrolase"/>
</dbReference>
<evidence type="ECO:0000313" key="2">
    <source>
        <dbReference type="EMBL" id="KZT31256.1"/>
    </source>
</evidence>
<gene>
    <name evidence="2" type="ORF">SISSUDRAFT_1067921</name>
</gene>